<evidence type="ECO:0000313" key="1">
    <source>
        <dbReference type="EMBL" id="RJE19812.1"/>
    </source>
</evidence>
<name>A0A3A2Z9N5_9EURO</name>
<proteinExistence type="predicted"/>
<evidence type="ECO:0000313" key="2">
    <source>
        <dbReference type="Proteomes" id="UP000266188"/>
    </source>
</evidence>
<feature type="non-terminal residue" evidence="1">
    <location>
        <position position="1"/>
    </location>
</feature>
<keyword evidence="2" id="KW-1185">Reference proteome</keyword>
<dbReference type="STRING" id="2070753.A0A3A2Z9N5"/>
<sequence length="93" mass="10178">SLKRANGLDIPDSFSLTVFEDRSLEGASMSTIRERFQLWAATASQEKGAKPGDLQRYQYCIMVNGAGLSSINPCDNCVALTGFTVNKRTTRNS</sequence>
<dbReference type="Proteomes" id="UP000266188">
    <property type="component" value="Unassembled WGS sequence"/>
</dbReference>
<gene>
    <name evidence="1" type="ORF">PHISCL_07843</name>
</gene>
<dbReference type="EMBL" id="MVGC01000367">
    <property type="protein sequence ID" value="RJE19812.1"/>
    <property type="molecule type" value="Genomic_DNA"/>
</dbReference>
<reference evidence="2" key="1">
    <citation type="submission" date="2017-02" db="EMBL/GenBank/DDBJ databases">
        <authorList>
            <person name="Tafer H."/>
            <person name="Lopandic K."/>
        </authorList>
    </citation>
    <scope>NUCLEOTIDE SEQUENCE [LARGE SCALE GENOMIC DNA]</scope>
    <source>
        <strain evidence="2">CBS 366.77</strain>
    </source>
</reference>
<accession>A0A3A2Z9N5</accession>
<dbReference type="AlphaFoldDB" id="A0A3A2Z9N5"/>
<dbReference type="OrthoDB" id="4424523at2759"/>
<comment type="caution">
    <text evidence="1">The sequence shown here is derived from an EMBL/GenBank/DDBJ whole genome shotgun (WGS) entry which is preliminary data.</text>
</comment>
<organism evidence="1 2">
    <name type="scientific">Aspergillus sclerotialis</name>
    <dbReference type="NCBI Taxonomy" id="2070753"/>
    <lineage>
        <taxon>Eukaryota</taxon>
        <taxon>Fungi</taxon>
        <taxon>Dikarya</taxon>
        <taxon>Ascomycota</taxon>
        <taxon>Pezizomycotina</taxon>
        <taxon>Eurotiomycetes</taxon>
        <taxon>Eurotiomycetidae</taxon>
        <taxon>Eurotiales</taxon>
        <taxon>Aspergillaceae</taxon>
        <taxon>Aspergillus</taxon>
        <taxon>Aspergillus subgen. Polypaecilum</taxon>
    </lineage>
</organism>
<protein>
    <submittedName>
        <fullName evidence="1">Uncharacterized protein</fullName>
    </submittedName>
</protein>